<evidence type="ECO:0000313" key="1">
    <source>
        <dbReference type="EMBL" id="KAK3102595.1"/>
    </source>
</evidence>
<keyword evidence="2" id="KW-1185">Reference proteome</keyword>
<comment type="caution">
    <text evidence="1">The sequence shown here is derived from an EMBL/GenBank/DDBJ whole genome shotgun (WGS) entry which is preliminary data.</text>
</comment>
<accession>A0AA88YCQ3</accession>
<gene>
    <name evidence="1" type="ORF">FSP39_012476</name>
</gene>
<proteinExistence type="predicted"/>
<protein>
    <submittedName>
        <fullName evidence="1">Uncharacterized protein</fullName>
    </submittedName>
</protein>
<dbReference type="EMBL" id="VSWD01000005">
    <property type="protein sequence ID" value="KAK3102595.1"/>
    <property type="molecule type" value="Genomic_DNA"/>
</dbReference>
<evidence type="ECO:0000313" key="2">
    <source>
        <dbReference type="Proteomes" id="UP001186944"/>
    </source>
</evidence>
<dbReference type="Proteomes" id="UP001186944">
    <property type="component" value="Unassembled WGS sequence"/>
</dbReference>
<organism evidence="1 2">
    <name type="scientific">Pinctada imbricata</name>
    <name type="common">Atlantic pearl-oyster</name>
    <name type="synonym">Pinctada martensii</name>
    <dbReference type="NCBI Taxonomy" id="66713"/>
    <lineage>
        <taxon>Eukaryota</taxon>
        <taxon>Metazoa</taxon>
        <taxon>Spiralia</taxon>
        <taxon>Lophotrochozoa</taxon>
        <taxon>Mollusca</taxon>
        <taxon>Bivalvia</taxon>
        <taxon>Autobranchia</taxon>
        <taxon>Pteriomorphia</taxon>
        <taxon>Pterioida</taxon>
        <taxon>Pterioidea</taxon>
        <taxon>Pteriidae</taxon>
        <taxon>Pinctada</taxon>
    </lineage>
</organism>
<name>A0AA88YCQ3_PINIB</name>
<reference evidence="1" key="1">
    <citation type="submission" date="2019-08" db="EMBL/GenBank/DDBJ databases">
        <title>The improved chromosome-level genome for the pearl oyster Pinctada fucata martensii using PacBio sequencing and Hi-C.</title>
        <authorList>
            <person name="Zheng Z."/>
        </authorList>
    </citation>
    <scope>NUCLEOTIDE SEQUENCE</scope>
    <source>
        <strain evidence="1">ZZ-2019</strain>
        <tissue evidence="1">Adductor muscle</tissue>
    </source>
</reference>
<sequence>MAAMAKNRIQAEVQHIGNTEVHGAPDLVYYTRRCVKQEQVVAVVEVKRERGIMKEFSVSPPSSKTRNKLKEKEMEFAVSSSSNTEKLRPHISKIMGHLDDNLIGQHGGELLFLSQNSFRENKVFGIIVQETMVTFTALNIGKKQFENIVSGELFHKKDQEASLVISKPYDYLKESDREIVSEVLITLGMYQRKM</sequence>
<dbReference type="AlphaFoldDB" id="A0AA88YCQ3"/>